<dbReference type="InterPro" id="IPR011762">
    <property type="entry name" value="COA_CT_N"/>
</dbReference>
<evidence type="ECO:0000256" key="2">
    <source>
        <dbReference type="ARBA" id="ARBA00025711"/>
    </source>
</evidence>
<feature type="domain" description="CoA carboxyltransferase C-terminal" evidence="10">
    <location>
        <begin position="147"/>
        <end position="462"/>
    </location>
</feature>
<dbReference type="Proteomes" id="UP000314294">
    <property type="component" value="Unassembled WGS sequence"/>
</dbReference>
<evidence type="ECO:0000256" key="6">
    <source>
        <dbReference type="ARBA" id="ARBA00031404"/>
    </source>
</evidence>
<proteinExistence type="inferred from homology"/>
<dbReference type="PROSITE" id="PS50989">
    <property type="entry name" value="COA_CT_CTER"/>
    <property type="match status" value="1"/>
</dbReference>
<dbReference type="Pfam" id="PF01039">
    <property type="entry name" value="Carboxyl_trans"/>
    <property type="match status" value="2"/>
</dbReference>
<dbReference type="InterPro" id="IPR011763">
    <property type="entry name" value="COA_CT_C"/>
</dbReference>
<dbReference type="GO" id="GO:0005739">
    <property type="term" value="C:mitochondrion"/>
    <property type="evidence" value="ECO:0007669"/>
    <property type="project" value="TreeGrafter"/>
</dbReference>
<dbReference type="GO" id="GO:0006552">
    <property type="term" value="P:L-leucine catabolic process"/>
    <property type="evidence" value="ECO:0007669"/>
    <property type="project" value="UniProtKB-UniPathway"/>
</dbReference>
<evidence type="ECO:0000256" key="1">
    <source>
        <dbReference type="ARBA" id="ARBA00006102"/>
    </source>
</evidence>
<comment type="caution">
    <text evidence="11">The sequence shown here is derived from an EMBL/GenBank/DDBJ whole genome shotgun (WGS) entry which is preliminary data.</text>
</comment>
<feature type="domain" description="CoA carboxyltransferase N-terminal" evidence="9">
    <location>
        <begin position="16"/>
        <end position="168"/>
    </location>
</feature>
<evidence type="ECO:0000259" key="9">
    <source>
        <dbReference type="PROSITE" id="PS50980"/>
    </source>
</evidence>
<feature type="region of interest" description="Disordered" evidence="8">
    <location>
        <begin position="253"/>
        <end position="276"/>
    </location>
</feature>
<dbReference type="FunFam" id="3.90.226.10:FF:000004">
    <property type="entry name" value="Methylcrotonoyl-CoA carboxylase beta chain"/>
    <property type="match status" value="1"/>
</dbReference>
<dbReference type="OrthoDB" id="439921at2759"/>
<sequence>MLLQTARPWLLRCRTLPVACARSYYADKVAPLGTQPDKQSPEYQENYDRMQVIVDQLKSRTEKVKLAYELYGKEEVPAGGILTGIGRVSGVECVIVANDATVKGGTYFPVTVKKHLRAQEIAHQNHLPCIYLVDSGGANLPRQADVFPDRDHFGRIFYNQARLSSDGIAQVIARIVDGSRFDEFKAFYGDTVVTGFSRIFGYPVGIIGNNGVLFSESAKKRRVLNEQPPLTSSRFRLPFGTLRWRNASRGDCRKTKSGARVPSTARSSPSCRRNDGLSTARRCLSRVLWAATHFIELCCQRNIPLIFLQNITGFMVGREYEAGGIAKDGAKMVTAVACANVPKITVIIGGSYGAGNYGMCGRAYSPRFLYMWPNSRISVMGGEQAATVLATITKDQRAREGKEFTAEQEAAMKKPIVQRFEEEGSPYFSSARLWDDGIIDPADTRLVLGLSLSAALNAPTKKTRFGVFRIDSALVLPTDCLFVTEYFTRTPRKLNAFNSFASVELFHFNVPDDTMMAVWNLITFKEQGGTFGDSCPNRNVTVYFRSGAPPVINPLYTRFPRDTVVPESFAVTLTWTLPNRTTGAFNVTSPVPGDWFLAAHLPKDEGKISVKLLAPASWSPASWPLLLVPSSWPLAPGPYILASTSWPLHPGFYLLVPCLLAPSPGPCLLASSSRPLHPGLYLLAPTSWPLPPGPYILASTSWPLASWPLPPDPYLLAPCLLAPASWPPASWPLDRSGLSEECQYLFQPQLIVQRLIGISVLYPGYFIDQMIPIHNRSALYKVFIPNYMSKVKVQLVNCSTKSGAGCPVVLKMRARAPPVHNSSALDCREWSPCELDALVPAWEQWYYILVERYPSNADVYFRIGVQTSRLLWRDGKRAELGCASLLIAAFEAAALSVQVHVALSA</sequence>
<name>A0A4Z2HLW0_9TELE</name>
<dbReference type="EMBL" id="SRLO01000217">
    <property type="protein sequence ID" value="TNN66550.1"/>
    <property type="molecule type" value="Genomic_DNA"/>
</dbReference>
<dbReference type="PANTHER" id="PTHR22855">
    <property type="entry name" value="ACETYL, PROPIONYL, PYRUVATE, AND GLUTACONYL CARBOXYLASE-RELATED"/>
    <property type="match status" value="1"/>
</dbReference>
<dbReference type="GO" id="GO:0004485">
    <property type="term" value="F:methylcrotonoyl-CoA carboxylase activity"/>
    <property type="evidence" value="ECO:0007669"/>
    <property type="project" value="UniProtKB-EC"/>
</dbReference>
<dbReference type="UniPathway" id="UPA00363">
    <property type="reaction ID" value="UER00861"/>
</dbReference>
<dbReference type="SUPFAM" id="SSF52096">
    <property type="entry name" value="ClpP/crotonase"/>
    <property type="match status" value="3"/>
</dbReference>
<dbReference type="PANTHER" id="PTHR22855:SF13">
    <property type="entry name" value="METHYLCROTONOYL-COA CARBOXYLASE BETA CHAIN, MITOCHONDRIAL"/>
    <property type="match status" value="1"/>
</dbReference>
<dbReference type="EC" id="6.4.1.4" evidence="3"/>
<evidence type="ECO:0000313" key="11">
    <source>
        <dbReference type="EMBL" id="TNN66550.1"/>
    </source>
</evidence>
<organism evidence="11 12">
    <name type="scientific">Liparis tanakae</name>
    <name type="common">Tanaka's snailfish</name>
    <dbReference type="NCBI Taxonomy" id="230148"/>
    <lineage>
        <taxon>Eukaryota</taxon>
        <taxon>Metazoa</taxon>
        <taxon>Chordata</taxon>
        <taxon>Craniata</taxon>
        <taxon>Vertebrata</taxon>
        <taxon>Euteleostomi</taxon>
        <taxon>Actinopterygii</taxon>
        <taxon>Neopterygii</taxon>
        <taxon>Teleostei</taxon>
        <taxon>Neoteleostei</taxon>
        <taxon>Acanthomorphata</taxon>
        <taxon>Eupercaria</taxon>
        <taxon>Perciformes</taxon>
        <taxon>Cottioidei</taxon>
        <taxon>Cottales</taxon>
        <taxon>Liparidae</taxon>
        <taxon>Liparis</taxon>
    </lineage>
</organism>
<dbReference type="InterPro" id="IPR029045">
    <property type="entry name" value="ClpP/crotonase-like_dom_sf"/>
</dbReference>
<evidence type="ECO:0000259" key="10">
    <source>
        <dbReference type="PROSITE" id="PS50989"/>
    </source>
</evidence>
<reference evidence="11 12" key="1">
    <citation type="submission" date="2019-03" db="EMBL/GenBank/DDBJ databases">
        <title>First draft genome of Liparis tanakae, snailfish: a comprehensive survey of snailfish specific genes.</title>
        <authorList>
            <person name="Kim W."/>
            <person name="Song I."/>
            <person name="Jeong J.-H."/>
            <person name="Kim D."/>
            <person name="Kim S."/>
            <person name="Ryu S."/>
            <person name="Song J.Y."/>
            <person name="Lee S.K."/>
        </authorList>
    </citation>
    <scope>NUCLEOTIDE SEQUENCE [LARGE SCALE GENOMIC DNA]</scope>
    <source>
        <tissue evidence="11">Muscle</tissue>
    </source>
</reference>
<dbReference type="InterPro" id="IPR045190">
    <property type="entry name" value="MCCB/AccD1-like"/>
</dbReference>
<evidence type="ECO:0000313" key="12">
    <source>
        <dbReference type="Proteomes" id="UP000314294"/>
    </source>
</evidence>
<evidence type="ECO:0000256" key="5">
    <source>
        <dbReference type="ARBA" id="ARBA00031237"/>
    </source>
</evidence>
<evidence type="ECO:0000256" key="7">
    <source>
        <dbReference type="ARBA" id="ARBA00052347"/>
    </source>
</evidence>
<comment type="similarity">
    <text evidence="1">Belongs to the AccD/PCCB family.</text>
</comment>
<accession>A0A4Z2HLW0</accession>
<dbReference type="InterPro" id="IPR034733">
    <property type="entry name" value="AcCoA_carboxyl_beta"/>
</dbReference>
<dbReference type="PROSITE" id="PS50980">
    <property type="entry name" value="COA_CT_NTER"/>
    <property type="match status" value="1"/>
</dbReference>
<comment type="catalytic activity">
    <reaction evidence="7">
        <text>3-methylbut-2-enoyl-CoA + hydrogencarbonate + ATP = 3-methyl-(2E)-glutaconyl-CoA + ADP + phosphate + H(+)</text>
        <dbReference type="Rhea" id="RHEA:13589"/>
        <dbReference type="ChEBI" id="CHEBI:15378"/>
        <dbReference type="ChEBI" id="CHEBI:17544"/>
        <dbReference type="ChEBI" id="CHEBI:30616"/>
        <dbReference type="ChEBI" id="CHEBI:43474"/>
        <dbReference type="ChEBI" id="CHEBI:57344"/>
        <dbReference type="ChEBI" id="CHEBI:57346"/>
        <dbReference type="ChEBI" id="CHEBI:456216"/>
        <dbReference type="EC" id="6.4.1.4"/>
    </reaction>
</comment>
<comment type="pathway">
    <text evidence="2">Amino-acid degradation; L-leucine degradation; (S)-3-hydroxy-3-methylglutaryl-CoA from 3-isovaleryl-CoA: step 2/3.</text>
</comment>
<protein>
    <recommendedName>
        <fullName evidence="3">methylcrotonoyl-CoA carboxylase</fullName>
        <ecNumber evidence="3">6.4.1.4</ecNumber>
    </recommendedName>
    <alternativeName>
        <fullName evidence="6">3-methylcrotonyl-CoA carboxylase 2</fullName>
    </alternativeName>
    <alternativeName>
        <fullName evidence="4">3-methylcrotonyl-CoA carboxylase non-biotin-containing subunit</fullName>
    </alternativeName>
    <alternativeName>
        <fullName evidence="5">3-methylcrotonyl-CoA:carbon dioxide ligase subunit beta</fullName>
    </alternativeName>
</protein>
<evidence type="ECO:0000256" key="3">
    <source>
        <dbReference type="ARBA" id="ARBA00026116"/>
    </source>
</evidence>
<evidence type="ECO:0000256" key="8">
    <source>
        <dbReference type="SAM" id="MobiDB-lite"/>
    </source>
</evidence>
<dbReference type="AlphaFoldDB" id="A0A4Z2HLW0"/>
<evidence type="ECO:0000256" key="4">
    <source>
        <dbReference type="ARBA" id="ARBA00031109"/>
    </source>
</evidence>
<keyword evidence="12" id="KW-1185">Reference proteome</keyword>
<dbReference type="GO" id="GO:1905202">
    <property type="term" value="C:methylcrotonoyl-CoA carboxylase complex"/>
    <property type="evidence" value="ECO:0007669"/>
    <property type="project" value="TreeGrafter"/>
</dbReference>
<dbReference type="Gene3D" id="3.90.226.10">
    <property type="entry name" value="2-enoyl-CoA Hydratase, Chain A, domain 1"/>
    <property type="match status" value="2"/>
</dbReference>
<gene>
    <name evidence="11" type="primary">MCCC2_1</name>
    <name evidence="11" type="ORF">EYF80_023236</name>
</gene>